<evidence type="ECO:0000256" key="3">
    <source>
        <dbReference type="ARBA" id="ARBA00022737"/>
    </source>
</evidence>
<keyword evidence="6" id="KW-1185">Reference proteome</keyword>
<dbReference type="EMBL" id="BMAO01010287">
    <property type="protein sequence ID" value="GFQ66160.1"/>
    <property type="molecule type" value="Genomic_DNA"/>
</dbReference>
<dbReference type="PANTHER" id="PTHR14221">
    <property type="entry name" value="WD REPEAT DOMAIN 44"/>
    <property type="match status" value="1"/>
</dbReference>
<dbReference type="InterPro" id="IPR001680">
    <property type="entry name" value="WD40_rpt"/>
</dbReference>
<sequence>DDRYFLSGSLDGKLRLWNIPDKKVTLWNELDGQTKLITAVNFCQNGKIAVVGSYDGRSTQILYSNSREEYQSRNSQGRKISGIEEVPGEDKILVTSNDSRIRLYDLRDLCLTCKYKGYVNLSSQIKASLSHDAKYILSGSENQFIYLWKTSHDYAKLRRDRNDYWTGIKAHNAVVTSAIFAPNPSYIIKQLLREQEKEVAATMEQDINKYYIMVSGDFNGVIKVFLHKSKTGTTNIS</sequence>
<dbReference type="InterPro" id="IPR036322">
    <property type="entry name" value="WD40_repeat_dom_sf"/>
</dbReference>
<reference evidence="5" key="1">
    <citation type="submission" date="2020-07" db="EMBL/GenBank/DDBJ databases">
        <title>Multicomponent nature underlies the extraordinary mechanical properties of spider dragline silk.</title>
        <authorList>
            <person name="Kono N."/>
            <person name="Nakamura H."/>
            <person name="Mori M."/>
            <person name="Yoshida Y."/>
            <person name="Ohtoshi R."/>
            <person name="Malay A.D."/>
            <person name="Moran D.A.P."/>
            <person name="Tomita M."/>
            <person name="Numata K."/>
            <person name="Arakawa K."/>
        </authorList>
    </citation>
    <scope>NUCLEOTIDE SEQUENCE</scope>
</reference>
<dbReference type="Gene3D" id="2.130.10.10">
    <property type="entry name" value="YVTN repeat-like/Quinoprotein amine dehydrogenase"/>
    <property type="match status" value="1"/>
</dbReference>
<evidence type="ECO:0000256" key="2">
    <source>
        <dbReference type="ARBA" id="ARBA00022574"/>
    </source>
</evidence>
<evidence type="ECO:0000313" key="5">
    <source>
        <dbReference type="EMBL" id="GFQ66160.1"/>
    </source>
</evidence>
<proteinExistence type="predicted"/>
<comment type="caution">
    <text evidence="5">The sequence shown here is derived from an EMBL/GenBank/DDBJ whole genome shotgun (WGS) entry which is preliminary data.</text>
</comment>
<gene>
    <name evidence="5" type="primary">WDR44</name>
    <name evidence="5" type="ORF">TNCT_675901</name>
</gene>
<dbReference type="InterPro" id="IPR040324">
    <property type="entry name" value="WDR44/Dgr2"/>
</dbReference>
<dbReference type="Pfam" id="PF00400">
    <property type="entry name" value="WD40"/>
    <property type="match status" value="3"/>
</dbReference>
<evidence type="ECO:0000256" key="4">
    <source>
        <dbReference type="PROSITE-ProRule" id="PRU00221"/>
    </source>
</evidence>
<feature type="repeat" description="WD" evidence="4">
    <location>
        <begin position="1"/>
        <end position="19"/>
    </location>
</feature>
<evidence type="ECO:0000256" key="1">
    <source>
        <dbReference type="ARBA" id="ARBA00021207"/>
    </source>
</evidence>
<organism evidence="5 6">
    <name type="scientific">Trichonephila clavata</name>
    <name type="common">Joro spider</name>
    <name type="synonym">Nephila clavata</name>
    <dbReference type="NCBI Taxonomy" id="2740835"/>
    <lineage>
        <taxon>Eukaryota</taxon>
        <taxon>Metazoa</taxon>
        <taxon>Ecdysozoa</taxon>
        <taxon>Arthropoda</taxon>
        <taxon>Chelicerata</taxon>
        <taxon>Arachnida</taxon>
        <taxon>Araneae</taxon>
        <taxon>Araneomorphae</taxon>
        <taxon>Entelegynae</taxon>
        <taxon>Araneoidea</taxon>
        <taxon>Nephilidae</taxon>
        <taxon>Trichonephila</taxon>
    </lineage>
</organism>
<feature type="non-terminal residue" evidence="5">
    <location>
        <position position="237"/>
    </location>
</feature>
<dbReference type="InterPro" id="IPR015943">
    <property type="entry name" value="WD40/YVTN_repeat-like_dom_sf"/>
</dbReference>
<protein>
    <recommendedName>
        <fullName evidence="1">WD repeat-containing protein 44</fullName>
    </recommendedName>
</protein>
<dbReference type="PROSITE" id="PS50082">
    <property type="entry name" value="WD_REPEATS_2"/>
    <property type="match status" value="1"/>
</dbReference>
<dbReference type="Proteomes" id="UP000887116">
    <property type="component" value="Unassembled WGS sequence"/>
</dbReference>
<dbReference type="SUPFAM" id="SSF50978">
    <property type="entry name" value="WD40 repeat-like"/>
    <property type="match status" value="1"/>
</dbReference>
<name>A0A8X6EYN2_TRICU</name>
<accession>A0A8X6EYN2</accession>
<dbReference type="AlphaFoldDB" id="A0A8X6EYN2"/>
<dbReference type="PROSITE" id="PS50294">
    <property type="entry name" value="WD_REPEATS_REGION"/>
    <property type="match status" value="1"/>
</dbReference>
<evidence type="ECO:0000313" key="6">
    <source>
        <dbReference type="Proteomes" id="UP000887116"/>
    </source>
</evidence>
<dbReference type="OrthoDB" id="6425601at2759"/>
<keyword evidence="3" id="KW-0677">Repeat</keyword>
<keyword evidence="2 4" id="KW-0853">WD repeat</keyword>
<dbReference type="PANTHER" id="PTHR14221:SF0">
    <property type="entry name" value="WD REPEAT-CONTAINING PROTEIN 44"/>
    <property type="match status" value="1"/>
</dbReference>